<dbReference type="Pfam" id="PF00881">
    <property type="entry name" value="Nitroreductase"/>
    <property type="match status" value="1"/>
</dbReference>
<dbReference type="CDD" id="cd02062">
    <property type="entry name" value="Nitro_FMN_reductase"/>
    <property type="match status" value="1"/>
</dbReference>
<dbReference type="Gene3D" id="2.20.180.10">
    <property type="entry name" value="putative fmn-dependent nitroreductase like domains"/>
    <property type="match status" value="1"/>
</dbReference>
<gene>
    <name evidence="4" type="ORF">S01H1_65045</name>
</gene>
<comment type="caution">
    <text evidence="4">The sequence shown here is derived from an EMBL/GenBank/DDBJ whole genome shotgun (WGS) entry which is preliminary data.</text>
</comment>
<evidence type="ECO:0000256" key="1">
    <source>
        <dbReference type="ARBA" id="ARBA00007118"/>
    </source>
</evidence>
<sequence length="187" mass="21517">EETIYKRRTIRRFKQDPIPIDVLKKLIDYARIAPAASNIQSVEYIIVESPVMREKMFPLVRWASSLPEEKRTPESGREPTSYIVVLVNTDIKQSYFDYDIGAAVENILLGAVSFGLGSCWMGSIKGDKIRSLLEIPHNYEIKHVISLGYPDETSVVEPFEGSFKYWKEGNEMHIPKRKLEEIILKIL</sequence>
<comment type="similarity">
    <text evidence="1">Belongs to the nitroreductase family.</text>
</comment>
<feature type="non-terminal residue" evidence="4">
    <location>
        <position position="1"/>
    </location>
</feature>
<dbReference type="PANTHER" id="PTHR43673">
    <property type="entry name" value="NAD(P)H NITROREDUCTASE YDGI-RELATED"/>
    <property type="match status" value="1"/>
</dbReference>
<reference evidence="4" key="1">
    <citation type="journal article" date="2014" name="Front. Microbiol.">
        <title>High frequency of phylogenetically diverse reductive dehalogenase-homologous genes in deep subseafloor sedimentary metagenomes.</title>
        <authorList>
            <person name="Kawai M."/>
            <person name="Futagami T."/>
            <person name="Toyoda A."/>
            <person name="Takaki Y."/>
            <person name="Nishi S."/>
            <person name="Hori S."/>
            <person name="Arai W."/>
            <person name="Tsubouchi T."/>
            <person name="Morono Y."/>
            <person name="Uchiyama I."/>
            <person name="Ito T."/>
            <person name="Fujiyama A."/>
            <person name="Inagaki F."/>
            <person name="Takami H."/>
        </authorList>
    </citation>
    <scope>NUCLEOTIDE SEQUENCE</scope>
    <source>
        <strain evidence="4">Expedition CK06-06</strain>
    </source>
</reference>
<dbReference type="InterPro" id="IPR023312">
    <property type="entry name" value="Put_nitroreductase_C_bac"/>
</dbReference>
<dbReference type="EMBL" id="BARS01042917">
    <property type="protein sequence ID" value="GAG34009.1"/>
    <property type="molecule type" value="Genomic_DNA"/>
</dbReference>
<dbReference type="InterPro" id="IPR029479">
    <property type="entry name" value="Nitroreductase"/>
</dbReference>
<dbReference type="AlphaFoldDB" id="X0WSU2"/>
<keyword evidence="2" id="KW-0560">Oxidoreductase</keyword>
<accession>X0WSU2</accession>
<evidence type="ECO:0000313" key="4">
    <source>
        <dbReference type="EMBL" id="GAG34009.1"/>
    </source>
</evidence>
<dbReference type="GO" id="GO:0016491">
    <property type="term" value="F:oxidoreductase activity"/>
    <property type="evidence" value="ECO:0007669"/>
    <property type="project" value="UniProtKB-KW"/>
</dbReference>
<evidence type="ECO:0000259" key="3">
    <source>
        <dbReference type="Pfam" id="PF00881"/>
    </source>
</evidence>
<name>X0WSU2_9ZZZZ</name>
<evidence type="ECO:0000256" key="2">
    <source>
        <dbReference type="ARBA" id="ARBA00023002"/>
    </source>
</evidence>
<protein>
    <recommendedName>
        <fullName evidence="3">Nitroreductase domain-containing protein</fullName>
    </recommendedName>
</protein>
<dbReference type="Gene3D" id="3.40.109.10">
    <property type="entry name" value="NADH Oxidase"/>
    <property type="match status" value="1"/>
</dbReference>
<organism evidence="4">
    <name type="scientific">marine sediment metagenome</name>
    <dbReference type="NCBI Taxonomy" id="412755"/>
    <lineage>
        <taxon>unclassified sequences</taxon>
        <taxon>metagenomes</taxon>
        <taxon>ecological metagenomes</taxon>
    </lineage>
</organism>
<feature type="domain" description="Nitroreductase" evidence="3">
    <location>
        <begin position="4"/>
        <end position="149"/>
    </location>
</feature>
<proteinExistence type="inferred from homology"/>
<dbReference type="SUPFAM" id="SSF55469">
    <property type="entry name" value="FMN-dependent nitroreductase-like"/>
    <property type="match status" value="1"/>
</dbReference>
<dbReference type="PANTHER" id="PTHR43673:SF10">
    <property type="entry name" value="NADH DEHYDROGENASE_NAD(P)H NITROREDUCTASE XCC3605-RELATED"/>
    <property type="match status" value="1"/>
</dbReference>
<dbReference type="InterPro" id="IPR000415">
    <property type="entry name" value="Nitroreductase-like"/>
</dbReference>